<feature type="non-terminal residue" evidence="2">
    <location>
        <position position="67"/>
    </location>
</feature>
<keyword evidence="3" id="KW-1185">Reference proteome</keyword>
<feature type="transmembrane region" description="Helical" evidence="1">
    <location>
        <begin position="16"/>
        <end position="34"/>
    </location>
</feature>
<dbReference type="Proteomes" id="UP001190700">
    <property type="component" value="Unassembled WGS sequence"/>
</dbReference>
<evidence type="ECO:0000313" key="3">
    <source>
        <dbReference type="Proteomes" id="UP001190700"/>
    </source>
</evidence>
<comment type="caution">
    <text evidence="2">The sequence shown here is derived from an EMBL/GenBank/DDBJ whole genome shotgun (WGS) entry which is preliminary data.</text>
</comment>
<dbReference type="AlphaFoldDB" id="A0AAE0KXZ4"/>
<keyword evidence="1" id="KW-1133">Transmembrane helix</keyword>
<protein>
    <submittedName>
        <fullName evidence="2">Uncharacterized protein</fullName>
    </submittedName>
</protein>
<proteinExistence type="predicted"/>
<sequence length="67" mass="7995">MESLLEFLKDPRKSPTLMWSLAAALLIYCSVMVAEQYHTPRPEYHFHPYPETDETIFDREEFVEDDD</sequence>
<keyword evidence="1" id="KW-0472">Membrane</keyword>
<dbReference type="EMBL" id="LGRX02014257">
    <property type="protein sequence ID" value="KAK3264933.1"/>
    <property type="molecule type" value="Genomic_DNA"/>
</dbReference>
<accession>A0AAE0KXZ4</accession>
<organism evidence="2 3">
    <name type="scientific">Cymbomonas tetramitiformis</name>
    <dbReference type="NCBI Taxonomy" id="36881"/>
    <lineage>
        <taxon>Eukaryota</taxon>
        <taxon>Viridiplantae</taxon>
        <taxon>Chlorophyta</taxon>
        <taxon>Pyramimonadophyceae</taxon>
        <taxon>Pyramimonadales</taxon>
        <taxon>Pyramimonadaceae</taxon>
        <taxon>Cymbomonas</taxon>
    </lineage>
</organism>
<reference evidence="2 3" key="1">
    <citation type="journal article" date="2015" name="Genome Biol. Evol.">
        <title>Comparative Genomics of a Bacterivorous Green Alga Reveals Evolutionary Causalities and Consequences of Phago-Mixotrophic Mode of Nutrition.</title>
        <authorList>
            <person name="Burns J.A."/>
            <person name="Paasch A."/>
            <person name="Narechania A."/>
            <person name="Kim E."/>
        </authorList>
    </citation>
    <scope>NUCLEOTIDE SEQUENCE [LARGE SCALE GENOMIC DNA]</scope>
    <source>
        <strain evidence="2 3">PLY_AMNH</strain>
    </source>
</reference>
<evidence type="ECO:0000256" key="1">
    <source>
        <dbReference type="SAM" id="Phobius"/>
    </source>
</evidence>
<keyword evidence="1" id="KW-0812">Transmembrane</keyword>
<evidence type="ECO:0000313" key="2">
    <source>
        <dbReference type="EMBL" id="KAK3264933.1"/>
    </source>
</evidence>
<gene>
    <name evidence="2" type="ORF">CYMTET_26351</name>
</gene>
<name>A0AAE0KXZ4_9CHLO</name>